<dbReference type="PANTHER" id="PTHR30157:SF0">
    <property type="entry name" value="NADPH-DEPENDENT FERRIC-CHELATE REDUCTASE"/>
    <property type="match status" value="1"/>
</dbReference>
<feature type="compositionally biased region" description="Basic residues" evidence="1">
    <location>
        <begin position="1"/>
        <end position="10"/>
    </location>
</feature>
<dbReference type="Pfam" id="PF04954">
    <property type="entry name" value="SIP"/>
    <property type="match status" value="1"/>
</dbReference>
<dbReference type="InterPro" id="IPR017938">
    <property type="entry name" value="Riboflavin_synthase-like_b-brl"/>
</dbReference>
<dbReference type="EMBL" id="UGQM01000001">
    <property type="protein sequence ID" value="STZ44030.1"/>
    <property type="molecule type" value="Genomic_DNA"/>
</dbReference>
<feature type="region of interest" description="Disordered" evidence="1">
    <location>
        <begin position="1"/>
        <end position="36"/>
    </location>
</feature>
<feature type="compositionally biased region" description="Low complexity" evidence="1">
    <location>
        <begin position="11"/>
        <end position="29"/>
    </location>
</feature>
<gene>
    <name evidence="3" type="primary">viuB_2</name>
    <name evidence="3" type="ORF">NCTC10742_03260</name>
</gene>
<dbReference type="InterPro" id="IPR039261">
    <property type="entry name" value="FNR_nucleotide-bd"/>
</dbReference>
<dbReference type="AlphaFoldDB" id="A0A378SMU1"/>
<dbReference type="SUPFAM" id="SSF63380">
    <property type="entry name" value="Riboflavin synthase domain-like"/>
    <property type="match status" value="1"/>
</dbReference>
<evidence type="ECO:0000313" key="3">
    <source>
        <dbReference type="EMBL" id="STZ44030.1"/>
    </source>
</evidence>
<sequence>MGPASRRIRAAARGLQRRAAASTTASPAPERQRVRERRKADLRERLHLANLVRVSFSPASVVETALLNSRLRRIVLEVDNPAVLDVKPAGDSAVGVYFDVDDHPGGAGRNYSVRHQDGRLLTLDVVLHSRGPGTEWASEAAAGDRVVLDHARSWYRPPPRTDWQLLVSDLSGLPATARIVEQLPRDAVALVVVEVAASEDLEYLPGHPNVTVLPSIGTGNGAAASTLMSTVGDLELPAGHGYCWFAGEAAESRAVRKYLRSEGWTIEQYDITGYWRLDSEAWDARFAEVVDDVLPVYEQALTAGKGDKAAFEEFDEACERIGL</sequence>
<dbReference type="PANTHER" id="PTHR30157">
    <property type="entry name" value="FERRIC REDUCTASE, NADPH-DEPENDENT"/>
    <property type="match status" value="1"/>
</dbReference>
<dbReference type="Pfam" id="PF08021">
    <property type="entry name" value="FAD_binding_9"/>
    <property type="match status" value="1"/>
</dbReference>
<evidence type="ECO:0000313" key="4">
    <source>
        <dbReference type="Proteomes" id="UP000254291"/>
    </source>
</evidence>
<dbReference type="Gene3D" id="3.40.50.80">
    <property type="entry name" value="Nucleotide-binding domain of ferredoxin-NADP reductase (FNR) module"/>
    <property type="match status" value="1"/>
</dbReference>
<protein>
    <submittedName>
        <fullName evidence="3">Siderophore-interacting protein</fullName>
    </submittedName>
</protein>
<dbReference type="CDD" id="cd06193">
    <property type="entry name" value="siderophore_interacting"/>
    <property type="match status" value="1"/>
</dbReference>
<accession>A0A378SMU1</accession>
<reference evidence="3 4" key="1">
    <citation type="submission" date="2018-06" db="EMBL/GenBank/DDBJ databases">
        <authorList>
            <consortium name="Pathogen Informatics"/>
            <person name="Doyle S."/>
        </authorList>
    </citation>
    <scope>NUCLEOTIDE SEQUENCE [LARGE SCALE GENOMIC DNA]</scope>
    <source>
        <strain evidence="3 4">NCTC10742</strain>
    </source>
</reference>
<dbReference type="InterPro" id="IPR013113">
    <property type="entry name" value="SIP_FAD-bd"/>
</dbReference>
<dbReference type="Proteomes" id="UP000254291">
    <property type="component" value="Unassembled WGS sequence"/>
</dbReference>
<evidence type="ECO:0000256" key="1">
    <source>
        <dbReference type="SAM" id="MobiDB-lite"/>
    </source>
</evidence>
<feature type="domain" description="FAD-binding FR-type" evidence="2">
    <location>
        <begin position="54"/>
        <end position="158"/>
    </location>
</feature>
<dbReference type="PROSITE" id="PS51384">
    <property type="entry name" value="FAD_FR"/>
    <property type="match status" value="1"/>
</dbReference>
<dbReference type="InterPro" id="IPR017927">
    <property type="entry name" value="FAD-bd_FR_type"/>
</dbReference>
<name>A0A378SMU1_9MYCO</name>
<dbReference type="GO" id="GO:0016491">
    <property type="term" value="F:oxidoreductase activity"/>
    <property type="evidence" value="ECO:0007669"/>
    <property type="project" value="InterPro"/>
</dbReference>
<proteinExistence type="predicted"/>
<organism evidence="3 4">
    <name type="scientific">Mycolicibacterium gilvum</name>
    <dbReference type="NCBI Taxonomy" id="1804"/>
    <lineage>
        <taxon>Bacteria</taxon>
        <taxon>Bacillati</taxon>
        <taxon>Actinomycetota</taxon>
        <taxon>Actinomycetes</taxon>
        <taxon>Mycobacteriales</taxon>
        <taxon>Mycobacteriaceae</taxon>
        <taxon>Mycolicibacterium</taxon>
    </lineage>
</organism>
<dbReference type="Gene3D" id="2.40.30.10">
    <property type="entry name" value="Translation factors"/>
    <property type="match status" value="1"/>
</dbReference>
<dbReference type="InterPro" id="IPR007037">
    <property type="entry name" value="SIP_rossman_dom"/>
</dbReference>
<dbReference type="InterPro" id="IPR039374">
    <property type="entry name" value="SIP_fam"/>
</dbReference>
<evidence type="ECO:0000259" key="2">
    <source>
        <dbReference type="PROSITE" id="PS51384"/>
    </source>
</evidence>